<name>A0A1N7SLK2_9BURK</name>
<dbReference type="STRING" id="1247936.BN2475_950073"/>
<evidence type="ECO:0000313" key="1">
    <source>
        <dbReference type="EMBL" id="SIT48293.1"/>
    </source>
</evidence>
<proteinExistence type="predicted"/>
<organism evidence="1 2">
    <name type="scientific">Paraburkholderia ribeironis</name>
    <dbReference type="NCBI Taxonomy" id="1247936"/>
    <lineage>
        <taxon>Bacteria</taxon>
        <taxon>Pseudomonadati</taxon>
        <taxon>Pseudomonadota</taxon>
        <taxon>Betaproteobacteria</taxon>
        <taxon>Burkholderiales</taxon>
        <taxon>Burkholderiaceae</taxon>
        <taxon>Paraburkholderia</taxon>
    </lineage>
</organism>
<accession>A0A1N7SLK2</accession>
<dbReference type="AlphaFoldDB" id="A0A1N7SLK2"/>
<reference evidence="1 2" key="1">
    <citation type="submission" date="2016-12" db="EMBL/GenBank/DDBJ databases">
        <authorList>
            <person name="Song W.-J."/>
            <person name="Kurnit D.M."/>
        </authorList>
    </citation>
    <scope>NUCLEOTIDE SEQUENCE [LARGE SCALE GENOMIC DNA]</scope>
    <source>
        <strain evidence="1 2">STM7296</strain>
    </source>
</reference>
<gene>
    <name evidence="1" type="ORF">BN2475_950073</name>
</gene>
<evidence type="ECO:0000313" key="2">
    <source>
        <dbReference type="Proteomes" id="UP000187012"/>
    </source>
</evidence>
<sequence length="85" mass="9389">MKKACAVRQDARFPEVGWRALHVNGHCVSARASMPRRTSWKAGESGAVGNVVAPVMCEVPRVCRATRAGKNQKRRQQLHPEPLIS</sequence>
<protein>
    <submittedName>
        <fullName evidence="1">Uncharacterized protein</fullName>
    </submittedName>
</protein>
<keyword evidence="2" id="KW-1185">Reference proteome</keyword>
<dbReference type="Proteomes" id="UP000187012">
    <property type="component" value="Unassembled WGS sequence"/>
</dbReference>
<dbReference type="EMBL" id="CYGX02000095">
    <property type="protein sequence ID" value="SIT48293.1"/>
    <property type="molecule type" value="Genomic_DNA"/>
</dbReference>